<evidence type="ECO:0008006" key="3">
    <source>
        <dbReference type="Google" id="ProtNLM"/>
    </source>
</evidence>
<dbReference type="CDD" id="cd21631">
    <property type="entry name" value="RHH_CopG_NikR-like"/>
    <property type="match status" value="1"/>
</dbReference>
<gene>
    <name evidence="1" type="ORF">FB390_5124</name>
</gene>
<accession>A0A543FHZ1</accession>
<proteinExistence type="predicted"/>
<dbReference type="EMBL" id="VFPG01000001">
    <property type="protein sequence ID" value="TQM33396.1"/>
    <property type="molecule type" value="Genomic_DNA"/>
</dbReference>
<dbReference type="GO" id="GO:0006355">
    <property type="term" value="P:regulation of DNA-templated transcription"/>
    <property type="evidence" value="ECO:0007669"/>
    <property type="project" value="InterPro"/>
</dbReference>
<reference evidence="1 2" key="1">
    <citation type="submission" date="2019-06" db="EMBL/GenBank/DDBJ databases">
        <title>Sequencing the genomes of 1000 actinobacteria strains.</title>
        <authorList>
            <person name="Klenk H.-P."/>
        </authorList>
    </citation>
    <scope>NUCLEOTIDE SEQUENCE [LARGE SCALE GENOMIC DNA]</scope>
    <source>
        <strain evidence="1 2">DSM 103495</strain>
    </source>
</reference>
<name>A0A543FHZ1_9NOCA</name>
<sequence>MSSTEWPDTPEEMAALAARLEYTDEPVELPPTPGPEGIMVSRSLKMPTDLDARIKAAAADRGITQSMLMRQLLETGLAAIEHDHPISLTDAIRALAGLPKSA</sequence>
<keyword evidence="2" id="KW-1185">Reference proteome</keyword>
<dbReference type="OrthoDB" id="4557439at2"/>
<organism evidence="1 2">
    <name type="scientific">Nocardia bhagyanarayanae</name>
    <dbReference type="NCBI Taxonomy" id="1215925"/>
    <lineage>
        <taxon>Bacteria</taxon>
        <taxon>Bacillati</taxon>
        <taxon>Actinomycetota</taxon>
        <taxon>Actinomycetes</taxon>
        <taxon>Mycobacteriales</taxon>
        <taxon>Nocardiaceae</taxon>
        <taxon>Nocardia</taxon>
    </lineage>
</organism>
<evidence type="ECO:0000313" key="1">
    <source>
        <dbReference type="EMBL" id="TQM33396.1"/>
    </source>
</evidence>
<dbReference type="RefSeq" id="WP_141811167.1">
    <property type="nucleotide sequence ID" value="NZ_VFPG01000001.1"/>
</dbReference>
<protein>
    <recommendedName>
        <fullName evidence="3">Ribbon-helix-helix CopG family protein</fullName>
    </recommendedName>
</protein>
<evidence type="ECO:0000313" key="2">
    <source>
        <dbReference type="Proteomes" id="UP000316331"/>
    </source>
</evidence>
<dbReference type="AlphaFoldDB" id="A0A543FHZ1"/>
<comment type="caution">
    <text evidence="1">The sequence shown here is derived from an EMBL/GenBank/DDBJ whole genome shotgun (WGS) entry which is preliminary data.</text>
</comment>
<dbReference type="Proteomes" id="UP000316331">
    <property type="component" value="Unassembled WGS sequence"/>
</dbReference>